<keyword evidence="7" id="KW-0472">Membrane</keyword>
<evidence type="ECO:0000256" key="6">
    <source>
        <dbReference type="ARBA" id="ARBA00022729"/>
    </source>
</evidence>
<comment type="subcellular location">
    <subcellularLocation>
        <location evidence="1">Cell outer membrane</location>
        <topology evidence="1">Multi-pass membrane protein</topology>
    </subcellularLocation>
</comment>
<evidence type="ECO:0000256" key="3">
    <source>
        <dbReference type="ARBA" id="ARBA00022448"/>
    </source>
</evidence>
<evidence type="ECO:0000259" key="11">
    <source>
        <dbReference type="Pfam" id="PF13954"/>
    </source>
</evidence>
<evidence type="ECO:0000256" key="4">
    <source>
        <dbReference type="ARBA" id="ARBA00022452"/>
    </source>
</evidence>
<keyword evidence="6 9" id="KW-0732">Signal</keyword>
<proteinExistence type="inferred from homology"/>
<dbReference type="EMBL" id="CP003200">
    <property type="protein sequence ID" value="AEW60000.1"/>
    <property type="molecule type" value="Genomic_DNA"/>
</dbReference>
<accession>A0A0H3GJJ0</accession>
<dbReference type="Gene3D" id="2.60.40.2610">
    <property type="entry name" value="Outer membrane usher protein FimD, plug domain"/>
    <property type="match status" value="1"/>
</dbReference>
<sequence>MKFREIKVGLMLLLPWQEAWAAEAFSFNRAHLHGAAQVDLQKYQYGNPLHAGQYRSTLSVNGRDLGEETFVIQEHDGQLEPCISPSLFDALQLKDAQWPTAATCLRFSQIDKAIGWEYDSGENVLRVNMPQALLQPHYRGAVNLKKVDSGVPAAVLRYQANSYQSIVDGDTSSHHYLGLDASLRAFGWRLHHQSSYQAQEGNTHWDSIATWAERSVVNWASTLRLGQGWTDGTFFDSVSFIGGRLATDVRMLPGSRRGFAPSVSGVARTNARVTVTQNGALLYEATVPPGKFTFDDLYPTNAGGDLQVTIHEADGSQDTFTVPYATLPGLVQAGAVYYDLSLGYLDEDGIAGRPGFGEATLQYGFNDYISGYTGANATTDYYSTLVGSAFNTYWGALAVDLSRSAAKGREHGWQEGYRWRVSASKSFTSDTRMLLSMSHSNDGNYRSIRDAAWEHDRHPNDWREMTRYSATLSQQAGSGSLSFNGIWSEDVRHHRWRSYQLGYANRYGQLNYYLYAQQSQDIHHRNNQVVGVSFSLPFGQAGSLTTRFNHDKNYGSQLQSSYTGSAGEKNAFSYGLTASYDMPRENPNEASVAANGSLRTDYAYLNASASAGRHQQQYSLGASGALVAHQGGMTATPELGETFAIVEAPGAVGARVANRLGQPINRQGFTIIPYLDPFTANWLDLDPQGLNDHVEIVSSSTTVVPDSGAAVKVKFVTRTGYAWFAHVTLPDGAAPPLGAEVFDDNGRAVGAVGQGGLLYARVPQDHGSVSVVWGERSGQRCRLAYAIRDDAVQQVSSGTPHQVCRPGIKEK</sequence>
<dbReference type="Pfam" id="PF00577">
    <property type="entry name" value="Usher"/>
    <property type="match status" value="1"/>
</dbReference>
<dbReference type="GO" id="GO:0009297">
    <property type="term" value="P:pilus assembly"/>
    <property type="evidence" value="ECO:0007669"/>
    <property type="project" value="InterPro"/>
</dbReference>
<dbReference type="PANTHER" id="PTHR30451:SF3">
    <property type="entry name" value="OUTER MEMBRANE USHER PROTEIN HTRE-RELATED"/>
    <property type="match status" value="1"/>
</dbReference>
<gene>
    <name evidence="12" type="ordered locus">KPHS_13020</name>
</gene>
<dbReference type="RefSeq" id="WP_002892386.1">
    <property type="nucleotide sequence ID" value="NC_016845.1"/>
</dbReference>
<evidence type="ECO:0000259" key="10">
    <source>
        <dbReference type="Pfam" id="PF13953"/>
    </source>
</evidence>
<dbReference type="Gene3D" id="2.60.40.2070">
    <property type="match status" value="1"/>
</dbReference>
<dbReference type="InterPro" id="IPR000015">
    <property type="entry name" value="Fimb_usher"/>
</dbReference>
<name>A0A0H3GJJ0_KLEPH</name>
<feature type="signal peptide" evidence="9">
    <location>
        <begin position="1"/>
        <end position="21"/>
    </location>
</feature>
<dbReference type="InterPro" id="IPR042186">
    <property type="entry name" value="FimD_plug_dom"/>
</dbReference>
<dbReference type="PANTHER" id="PTHR30451">
    <property type="entry name" value="OUTER MEMBRANE USHER PROTEIN"/>
    <property type="match status" value="1"/>
</dbReference>
<evidence type="ECO:0000256" key="2">
    <source>
        <dbReference type="ARBA" id="ARBA00008064"/>
    </source>
</evidence>
<evidence type="ECO:0000313" key="12">
    <source>
        <dbReference type="EMBL" id="AEW60000.1"/>
    </source>
</evidence>
<dbReference type="SUPFAM" id="SSF141729">
    <property type="entry name" value="FimD N-terminal domain-like"/>
    <property type="match status" value="1"/>
</dbReference>
<dbReference type="GO" id="GO:0009279">
    <property type="term" value="C:cell outer membrane"/>
    <property type="evidence" value="ECO:0007669"/>
    <property type="project" value="UniProtKB-SubCell"/>
</dbReference>
<dbReference type="InterPro" id="IPR025949">
    <property type="entry name" value="PapC-like_C"/>
</dbReference>
<reference evidence="12 13" key="1">
    <citation type="journal article" date="2012" name="J. Bacteriol.">
        <title>Complete genome sequence of Klebsiella pneumoniae subsp. pneumoniae HS11286, a multidrug-resistant strain isolated from human sputum.</title>
        <authorList>
            <person name="Liu P."/>
            <person name="Li P."/>
            <person name="Jiang X."/>
            <person name="Bi D."/>
            <person name="Xie Y."/>
            <person name="Tai C."/>
            <person name="Deng Z."/>
            <person name="Rajakumar K."/>
            <person name="Ou H.Y."/>
        </authorList>
    </citation>
    <scope>NUCLEOTIDE SEQUENCE [LARGE SCALE GENOMIC DNA]</scope>
    <source>
        <strain evidence="12 13">HS11286</strain>
    </source>
</reference>
<keyword evidence="5" id="KW-0812">Transmembrane</keyword>
<dbReference type="RefSeq" id="YP_005225602.1">
    <property type="nucleotide sequence ID" value="NC_016845.1"/>
</dbReference>
<evidence type="ECO:0000256" key="5">
    <source>
        <dbReference type="ARBA" id="ARBA00022692"/>
    </source>
</evidence>
<protein>
    <submittedName>
        <fullName evidence="12">Outer membrane protein</fullName>
    </submittedName>
</protein>
<dbReference type="Gene3D" id="2.60.40.3110">
    <property type="match status" value="1"/>
</dbReference>
<evidence type="ECO:0000256" key="9">
    <source>
        <dbReference type="SAM" id="SignalP"/>
    </source>
</evidence>
<feature type="domain" description="PapC N-terminal" evidence="11">
    <location>
        <begin position="27"/>
        <end position="161"/>
    </location>
</feature>
<dbReference type="InterPro" id="IPR025885">
    <property type="entry name" value="PapC_N"/>
</dbReference>
<dbReference type="InterPro" id="IPR037224">
    <property type="entry name" value="PapC_N_sf"/>
</dbReference>
<evidence type="ECO:0000313" key="13">
    <source>
        <dbReference type="Proteomes" id="UP000007841"/>
    </source>
</evidence>
<dbReference type="Gene3D" id="3.10.20.410">
    <property type="match status" value="1"/>
</dbReference>
<keyword evidence="4" id="KW-1134">Transmembrane beta strand</keyword>
<feature type="chain" id="PRO_5002610171" evidence="9">
    <location>
        <begin position="22"/>
        <end position="811"/>
    </location>
</feature>
<keyword evidence="3" id="KW-0813">Transport</keyword>
<dbReference type="Proteomes" id="UP000007841">
    <property type="component" value="Chromosome"/>
</dbReference>
<dbReference type="Pfam" id="PF13953">
    <property type="entry name" value="PapC_C"/>
    <property type="match status" value="1"/>
</dbReference>
<feature type="domain" description="PapC-like C-terminal" evidence="10">
    <location>
        <begin position="726"/>
        <end position="787"/>
    </location>
</feature>
<evidence type="ECO:0000256" key="7">
    <source>
        <dbReference type="ARBA" id="ARBA00023136"/>
    </source>
</evidence>
<dbReference type="KEGG" id="kpm:KPHS_13020"/>
<evidence type="ECO:0000256" key="8">
    <source>
        <dbReference type="ARBA" id="ARBA00023237"/>
    </source>
</evidence>
<comment type="similarity">
    <text evidence="2">Belongs to the fimbrial export usher family.</text>
</comment>
<keyword evidence="8" id="KW-0998">Cell outer membrane</keyword>
<dbReference type="GeneID" id="11846303"/>
<keyword evidence="13" id="KW-1185">Reference proteome</keyword>
<dbReference type="FunFam" id="2.60.40.3110:FF:000001">
    <property type="entry name" value="Putative fimbrial outer membrane usher"/>
    <property type="match status" value="1"/>
</dbReference>
<dbReference type="InterPro" id="IPR043142">
    <property type="entry name" value="PapC-like_C_sf"/>
</dbReference>
<dbReference type="HOGENOM" id="CLU_009120_3_1_6"/>
<dbReference type="PATRIC" id="fig|1125630.4.peg.1264"/>
<dbReference type="GO" id="GO:0015473">
    <property type="term" value="F:fimbrial usher porin activity"/>
    <property type="evidence" value="ECO:0007669"/>
    <property type="project" value="InterPro"/>
</dbReference>
<evidence type="ECO:0000256" key="1">
    <source>
        <dbReference type="ARBA" id="ARBA00004571"/>
    </source>
</evidence>
<dbReference type="AlphaFoldDB" id="A0A0H3GJJ0"/>
<organism evidence="12 13">
    <name type="scientific">Klebsiella pneumoniae subsp. pneumoniae (strain HS11286)</name>
    <dbReference type="NCBI Taxonomy" id="1125630"/>
    <lineage>
        <taxon>Bacteria</taxon>
        <taxon>Pseudomonadati</taxon>
        <taxon>Pseudomonadota</taxon>
        <taxon>Gammaproteobacteria</taxon>
        <taxon>Enterobacterales</taxon>
        <taxon>Enterobacteriaceae</taxon>
        <taxon>Klebsiella/Raoultella group</taxon>
        <taxon>Klebsiella</taxon>
        <taxon>Klebsiella pneumoniae complex</taxon>
    </lineage>
</organism>
<dbReference type="Pfam" id="PF13954">
    <property type="entry name" value="PapC_N"/>
    <property type="match status" value="1"/>
</dbReference>
<dbReference type="STRING" id="1125630.KPHS_13020"/>